<name>A0A931MVZ1_9BACI</name>
<organism evidence="1 2">
    <name type="scientific">Halobacillus yeomjeoni</name>
    <dbReference type="NCBI Taxonomy" id="311194"/>
    <lineage>
        <taxon>Bacteria</taxon>
        <taxon>Bacillati</taxon>
        <taxon>Bacillota</taxon>
        <taxon>Bacilli</taxon>
        <taxon>Bacillales</taxon>
        <taxon>Bacillaceae</taxon>
        <taxon>Halobacillus</taxon>
    </lineage>
</organism>
<protein>
    <submittedName>
        <fullName evidence="1">Uncharacterized protein</fullName>
    </submittedName>
</protein>
<comment type="caution">
    <text evidence="1">The sequence shown here is derived from an EMBL/GenBank/DDBJ whole genome shotgun (WGS) entry which is preliminary data.</text>
</comment>
<gene>
    <name evidence="1" type="ORF">H0267_11695</name>
</gene>
<dbReference type="RefSeq" id="WP_197317485.1">
    <property type="nucleotide sequence ID" value="NZ_JADZSC010000002.1"/>
</dbReference>
<dbReference type="AlphaFoldDB" id="A0A931MVZ1"/>
<dbReference type="InterPro" id="IPR045527">
    <property type="entry name" value="DUF6470"/>
</dbReference>
<dbReference type="Pfam" id="PF20074">
    <property type="entry name" value="DUF6470"/>
    <property type="match status" value="1"/>
</dbReference>
<sequence length="183" mass="21068">MDMPKLQLQTQQAKLILNTNPARHEYHQQKAEQSIQQPKADVKIEQKPGRLTIDQSNAWRNLHFKSVFERTREVADDANQKWLEGIGRMAEEGDDLMRVENGGNPVAEHAKNKSVMNFTYLPGNTPTYDLVKARYEANPAVIEVQRNDPIIETTPRYPQFEYQRGSVDVSLAQHADVKIDWKI</sequence>
<proteinExistence type="predicted"/>
<reference evidence="1 2" key="1">
    <citation type="journal article" date="2005" name="Int. J. Syst. Evol. Microbiol.">
        <title>Halobacillus yeomjeoni sp. nov., isolated from a marine solar saltern in Korea.</title>
        <authorList>
            <person name="Yoon J.H."/>
            <person name="Kang S.J."/>
            <person name="Lee C.H."/>
            <person name="Oh H.W."/>
            <person name="Oh T.K."/>
        </authorList>
    </citation>
    <scope>NUCLEOTIDE SEQUENCE [LARGE SCALE GENOMIC DNA]</scope>
    <source>
        <strain evidence="1 2">KCTC 3957</strain>
    </source>
</reference>
<dbReference type="Proteomes" id="UP000614490">
    <property type="component" value="Unassembled WGS sequence"/>
</dbReference>
<accession>A0A931MVZ1</accession>
<keyword evidence="2" id="KW-1185">Reference proteome</keyword>
<dbReference type="EMBL" id="JADZSC010000002">
    <property type="protein sequence ID" value="MBH0230881.1"/>
    <property type="molecule type" value="Genomic_DNA"/>
</dbReference>
<evidence type="ECO:0000313" key="1">
    <source>
        <dbReference type="EMBL" id="MBH0230881.1"/>
    </source>
</evidence>
<evidence type="ECO:0000313" key="2">
    <source>
        <dbReference type="Proteomes" id="UP000614490"/>
    </source>
</evidence>